<name>A0ABU2S1L8_9ACTN</name>
<evidence type="ECO:0000313" key="2">
    <source>
        <dbReference type="EMBL" id="MDT0442683.1"/>
    </source>
</evidence>
<dbReference type="RefSeq" id="WP_311617100.1">
    <property type="nucleotide sequence ID" value="NZ_JAVREV010000004.1"/>
</dbReference>
<sequence length="114" mass="12969">MSWLAYFIWYRRYQAEGVEGLRSRSEATRASPNATHVEVVRKIVRLRQHCHFGPEEISMYLRRYHDVTISKSGVRRIFYRLDMGRLPARSATSATTSGGSGTRSSSPATVSRST</sequence>
<gene>
    <name evidence="2" type="ORF">RM779_08735</name>
</gene>
<protein>
    <submittedName>
        <fullName evidence="2">Helix-turn-helix domain-containing protein</fullName>
    </submittedName>
</protein>
<dbReference type="Pfam" id="PF13565">
    <property type="entry name" value="HTH_32"/>
    <property type="match status" value="1"/>
</dbReference>
<feature type="region of interest" description="Disordered" evidence="1">
    <location>
        <begin position="89"/>
        <end position="114"/>
    </location>
</feature>
<comment type="caution">
    <text evidence="2">The sequence shown here is derived from an EMBL/GenBank/DDBJ whole genome shotgun (WGS) entry which is preliminary data.</text>
</comment>
<dbReference type="InterPro" id="IPR009057">
    <property type="entry name" value="Homeodomain-like_sf"/>
</dbReference>
<reference evidence="3" key="1">
    <citation type="submission" date="2023-07" db="EMBL/GenBank/DDBJ databases">
        <title>30 novel species of actinomycetes from the DSMZ collection.</title>
        <authorList>
            <person name="Nouioui I."/>
        </authorList>
    </citation>
    <scope>NUCLEOTIDE SEQUENCE [LARGE SCALE GENOMIC DNA]</scope>
    <source>
        <strain evidence="3">DSM 41886</strain>
    </source>
</reference>
<dbReference type="SUPFAM" id="SSF46689">
    <property type="entry name" value="Homeodomain-like"/>
    <property type="match status" value="1"/>
</dbReference>
<dbReference type="EMBL" id="JAVREV010000004">
    <property type="protein sequence ID" value="MDT0442683.1"/>
    <property type="molecule type" value="Genomic_DNA"/>
</dbReference>
<keyword evidence="3" id="KW-1185">Reference proteome</keyword>
<evidence type="ECO:0000256" key="1">
    <source>
        <dbReference type="SAM" id="MobiDB-lite"/>
    </source>
</evidence>
<proteinExistence type="predicted"/>
<dbReference type="Proteomes" id="UP001183615">
    <property type="component" value="Unassembled WGS sequence"/>
</dbReference>
<organism evidence="2 3">
    <name type="scientific">Streptomyces johnsoniae</name>
    <dbReference type="NCBI Taxonomy" id="3075532"/>
    <lineage>
        <taxon>Bacteria</taxon>
        <taxon>Bacillati</taxon>
        <taxon>Actinomycetota</taxon>
        <taxon>Actinomycetes</taxon>
        <taxon>Kitasatosporales</taxon>
        <taxon>Streptomycetaceae</taxon>
        <taxon>Streptomyces</taxon>
    </lineage>
</organism>
<evidence type="ECO:0000313" key="3">
    <source>
        <dbReference type="Proteomes" id="UP001183615"/>
    </source>
</evidence>
<accession>A0ABU2S1L8</accession>